<keyword evidence="1" id="KW-1133">Transmembrane helix</keyword>
<keyword evidence="4" id="KW-1185">Reference proteome</keyword>
<dbReference type="SUPFAM" id="SSF54403">
    <property type="entry name" value="Cystatin/monellin"/>
    <property type="match status" value="2"/>
</dbReference>
<keyword evidence="1" id="KW-0472">Membrane</keyword>
<dbReference type="InterPro" id="IPR041401">
    <property type="entry name" value="TseB-like_dom"/>
</dbReference>
<feature type="domain" description="Cell wall elongation regulator TseB-like" evidence="2">
    <location>
        <begin position="53"/>
        <end position="95"/>
    </location>
</feature>
<dbReference type="InterPro" id="IPR046350">
    <property type="entry name" value="Cystatin_sf"/>
</dbReference>
<dbReference type="Pfam" id="PF17881">
    <property type="entry name" value="TseB"/>
    <property type="match status" value="1"/>
</dbReference>
<feature type="transmembrane region" description="Helical" evidence="1">
    <location>
        <begin position="20"/>
        <end position="41"/>
    </location>
</feature>
<keyword evidence="1" id="KW-0812">Transmembrane</keyword>
<evidence type="ECO:0000313" key="3">
    <source>
        <dbReference type="EMBL" id="UOQ42739.1"/>
    </source>
</evidence>
<organism evidence="3 4">
    <name type="scientific">Halobacillus salinarum</name>
    <dbReference type="NCBI Taxonomy" id="2932257"/>
    <lineage>
        <taxon>Bacteria</taxon>
        <taxon>Bacillati</taxon>
        <taxon>Bacillota</taxon>
        <taxon>Bacilli</taxon>
        <taxon>Bacillales</taxon>
        <taxon>Bacillaceae</taxon>
        <taxon>Halobacillus</taxon>
    </lineage>
</organism>
<dbReference type="Proteomes" id="UP000831787">
    <property type="component" value="Chromosome"/>
</dbReference>
<evidence type="ECO:0000256" key="1">
    <source>
        <dbReference type="SAM" id="Phobius"/>
    </source>
</evidence>
<dbReference type="PROSITE" id="PS51257">
    <property type="entry name" value="PROKAR_LIPOPROTEIN"/>
    <property type="match status" value="1"/>
</dbReference>
<evidence type="ECO:0000313" key="4">
    <source>
        <dbReference type="Proteomes" id="UP000831787"/>
    </source>
</evidence>
<dbReference type="EMBL" id="CP095073">
    <property type="protein sequence ID" value="UOQ42739.1"/>
    <property type="molecule type" value="Genomic_DNA"/>
</dbReference>
<sequence length="178" mass="20904">MKRTMIQQSSRFTVPNWLKWFIGTLVVLILLFGCFFIWMYVQIEQDRTSQFDQAKKIAVEKTDLTKVEEISRYNGASTVHIVRGQTNSSTKLTVFLDVKDKKIVKILPEDSIISLSQMKQKWASSCNACQLKDIQLGYEESKPVYEITYIDNKDRYVLDYYLPDGNKFQQRFAFKRTN</sequence>
<accession>A0ABY4EF40</accession>
<evidence type="ECO:0000259" key="2">
    <source>
        <dbReference type="Pfam" id="PF17881"/>
    </source>
</evidence>
<dbReference type="RefSeq" id="WP_244708097.1">
    <property type="nucleotide sequence ID" value="NZ_CP095073.1"/>
</dbReference>
<dbReference type="Gene3D" id="3.10.450.40">
    <property type="match status" value="2"/>
</dbReference>
<gene>
    <name evidence="3" type="ORF">MUN89_12240</name>
</gene>
<reference evidence="3 4" key="1">
    <citation type="submission" date="2022-04" db="EMBL/GenBank/DDBJ databases">
        <title>Halobacillus sp. isolated from saltern.</title>
        <authorList>
            <person name="Won M."/>
            <person name="Lee C.-M."/>
            <person name="Woen H.-Y."/>
            <person name="Kwon S.-W."/>
        </authorList>
    </citation>
    <scope>NUCLEOTIDE SEQUENCE [LARGE SCALE GENOMIC DNA]</scope>
    <source>
        <strain evidence="3 4">SSBR10-3</strain>
    </source>
</reference>
<name>A0ABY4EF40_9BACI</name>
<proteinExistence type="predicted"/>
<protein>
    <submittedName>
        <fullName evidence="3">DUF5590 domain-containing protein</fullName>
    </submittedName>
</protein>